<feature type="domain" description="Low molecular weight protein antigen 6 PH" evidence="2">
    <location>
        <begin position="44"/>
        <end position="134"/>
    </location>
</feature>
<dbReference type="RefSeq" id="WP_190041252.1">
    <property type="nucleotide sequence ID" value="NZ_BNBE01000001.1"/>
</dbReference>
<keyword evidence="1" id="KW-0472">Membrane</keyword>
<comment type="caution">
    <text evidence="3">The sequence shown here is derived from an EMBL/GenBank/DDBJ whole genome shotgun (WGS) entry which is preliminary data.</text>
</comment>
<dbReference type="Proteomes" id="UP000632849">
    <property type="component" value="Unassembled WGS sequence"/>
</dbReference>
<reference evidence="3" key="2">
    <citation type="submission" date="2020-09" db="EMBL/GenBank/DDBJ databases">
        <authorList>
            <person name="Sun Q."/>
            <person name="Ohkuma M."/>
        </authorList>
    </citation>
    <scope>NUCLEOTIDE SEQUENCE</scope>
    <source>
        <strain evidence="3">JCM 4122</strain>
    </source>
</reference>
<dbReference type="InterPro" id="IPR019692">
    <property type="entry name" value="CFP-6_PH"/>
</dbReference>
<dbReference type="Pfam" id="PF10756">
    <property type="entry name" value="bPH_6"/>
    <property type="match status" value="1"/>
</dbReference>
<proteinExistence type="predicted"/>
<organism evidence="3 4">
    <name type="scientific">Streptomyces filamentosus</name>
    <name type="common">Streptomyces roseosporus</name>
    <dbReference type="NCBI Taxonomy" id="67294"/>
    <lineage>
        <taxon>Bacteria</taxon>
        <taxon>Bacillati</taxon>
        <taxon>Actinomycetota</taxon>
        <taxon>Actinomycetes</taxon>
        <taxon>Kitasatosporales</taxon>
        <taxon>Streptomycetaceae</taxon>
        <taxon>Streptomyces</taxon>
    </lineage>
</organism>
<protein>
    <recommendedName>
        <fullName evidence="2">Low molecular weight protein antigen 6 PH domain-containing protein</fullName>
    </recommendedName>
</protein>
<evidence type="ECO:0000259" key="2">
    <source>
        <dbReference type="Pfam" id="PF10756"/>
    </source>
</evidence>
<dbReference type="EMBL" id="BNBE01000001">
    <property type="protein sequence ID" value="GHF89985.1"/>
    <property type="molecule type" value="Genomic_DNA"/>
</dbReference>
<accession>A0A919BIP6</accession>
<feature type="transmembrane region" description="Helical" evidence="1">
    <location>
        <begin position="25"/>
        <end position="44"/>
    </location>
</feature>
<gene>
    <name evidence="3" type="ORF">GCM10017667_18720</name>
</gene>
<evidence type="ECO:0000256" key="1">
    <source>
        <dbReference type="SAM" id="Phobius"/>
    </source>
</evidence>
<evidence type="ECO:0000313" key="4">
    <source>
        <dbReference type="Proteomes" id="UP000632849"/>
    </source>
</evidence>
<name>A0A919BIP6_STRFL</name>
<sequence>MISVLGLGTALVGLAGMGTGDRFLSGILLAAGGWVVLTAPFAGVRVDGRGLRYRGVARRDFLPWSEVASVETGSLGGRLWNANVPVVTTRGGTEMTLLMLAGYEGWGGRPNARVREQAGTMTRRAALAREDARAAGATTAGLTLHRLVTRDQWNRYAAREAVYARADTPRGEVTLTRGPGVGRDPEEIANGAERWTLDLRGETRMVLFRICAGGYGSRWSLGRGVDGEFDGVPFRYSGRSALRPSRRAVVLEGDGIDVRFVHRGFGQVLVEGGERAALYGGLRGWDLTDASDPAVLAACVHEWAGAGHFLRTPVFREL</sequence>
<reference evidence="3" key="1">
    <citation type="journal article" date="2014" name="Int. J. Syst. Evol. Microbiol.">
        <title>Complete genome sequence of Corynebacterium casei LMG S-19264T (=DSM 44701T), isolated from a smear-ripened cheese.</title>
        <authorList>
            <consortium name="US DOE Joint Genome Institute (JGI-PGF)"/>
            <person name="Walter F."/>
            <person name="Albersmeier A."/>
            <person name="Kalinowski J."/>
            <person name="Ruckert C."/>
        </authorList>
    </citation>
    <scope>NUCLEOTIDE SEQUENCE</scope>
    <source>
        <strain evidence="3">JCM 4122</strain>
    </source>
</reference>
<keyword evidence="1" id="KW-0812">Transmembrane</keyword>
<evidence type="ECO:0000313" key="3">
    <source>
        <dbReference type="EMBL" id="GHF89985.1"/>
    </source>
</evidence>
<keyword evidence="4" id="KW-1185">Reference proteome</keyword>
<dbReference type="AlphaFoldDB" id="A0A919BIP6"/>
<keyword evidence="1" id="KW-1133">Transmembrane helix</keyword>